<dbReference type="InterPro" id="IPR013694">
    <property type="entry name" value="VIT"/>
</dbReference>
<dbReference type="AlphaFoldDB" id="A0A9P9EQA8"/>
<gene>
    <name evidence="4" type="ORF">B0J13DRAFT_676395</name>
</gene>
<sequence>MPLPVFPGIRYDPREPLPPGLNLGHINAHYKYPGNEGQKSGSLPPRVPRGNVNALHLSPEGGRGVAKVGTHSKQQLLEEGFLSPQLTSVKVQIIHDTAKFTIIQLFKNQSHDIKQGICQFPLPFDVTVTGFNCRIGPQKIIYGKVKARRQERAGGLMEQQTPEIFTITLANIPSRTKMQAELSFVCFLKQRIVADLHTFTLTLLTSIAPRYGDTWDDFIASHDNDAAHLRAATIKLKDRPTSLDKDIVITIDTALSDDLEAPQACLETSPTLENHQALMLTIPPELMTAAGKYSNDGEIIFLADRSGSMSDKIESLKSAMMFFINGIPMNRPFNIWCFRSDHTSLWPESKRLDKASREAAMAYVRQEFASNMGGTEILSAFQAICNSNKGRGAIDIIVLTDGEVWYPEQTVDFVRSQWVSSKGLVRSFPLGIGRGVSHELVEGIAKAGGGYAEVITSVSGGGWEDRVVAVLKAAITGHIGSLSMRLEWQEENNQHTHPEFKQSPNEILVISPFLWNRIFLLFDLGKQIPGLKHVILQVKELNGNTITKTLLPNRLHQPDDLIHKLAARALLGEIERGESWLHEDLHAYAYDPVIKEEAMKLGCKWLLVSKWTSIYAVEEETIVPDEAMEMEIDISVTADFLGDALLVPRGGQIAAIVASRLRRLRSDAEESVTESDDSEPKLDTCPVGQSATDKSLDGDIDCDLGFSGSYIDPRQWTGPASAICYYRHNSAYPGAYDAHFQQALQTYQHPMEHLDARHSDDWYGALSPDILKSPSVGVSTAIVGMVLRTLEYLYAGALAPIFNPPASTSLLQNSDQAAKAPDELAAEQFIARLLIV</sequence>
<feature type="domain" description="VWFA" evidence="2">
    <location>
        <begin position="298"/>
        <end position="479"/>
    </location>
</feature>
<feature type="domain" description="VIT" evidence="3">
    <location>
        <begin position="68"/>
        <end position="186"/>
    </location>
</feature>
<comment type="caution">
    <text evidence="4">The sequence shown here is derived from an EMBL/GenBank/DDBJ whole genome shotgun (WGS) entry which is preliminary data.</text>
</comment>
<dbReference type="PROSITE" id="PS51468">
    <property type="entry name" value="VIT"/>
    <property type="match status" value="1"/>
</dbReference>
<dbReference type="InterPro" id="IPR036465">
    <property type="entry name" value="vWFA_dom_sf"/>
</dbReference>
<dbReference type="Pfam" id="PF08487">
    <property type="entry name" value="VIT"/>
    <property type="match status" value="1"/>
</dbReference>
<feature type="region of interest" description="Disordered" evidence="1">
    <location>
        <begin position="669"/>
        <end position="692"/>
    </location>
</feature>
<evidence type="ECO:0000313" key="5">
    <source>
        <dbReference type="Proteomes" id="UP000717696"/>
    </source>
</evidence>
<organism evidence="4 5">
    <name type="scientific">Dactylonectria estremocensis</name>
    <dbReference type="NCBI Taxonomy" id="1079267"/>
    <lineage>
        <taxon>Eukaryota</taxon>
        <taxon>Fungi</taxon>
        <taxon>Dikarya</taxon>
        <taxon>Ascomycota</taxon>
        <taxon>Pezizomycotina</taxon>
        <taxon>Sordariomycetes</taxon>
        <taxon>Hypocreomycetidae</taxon>
        <taxon>Hypocreales</taxon>
        <taxon>Nectriaceae</taxon>
        <taxon>Dactylonectria</taxon>
    </lineage>
</organism>
<dbReference type="PANTHER" id="PTHR45737:SF6">
    <property type="entry name" value="VON WILLEBRAND FACTOR A DOMAIN-CONTAINING PROTEIN 5A"/>
    <property type="match status" value="1"/>
</dbReference>
<evidence type="ECO:0000256" key="1">
    <source>
        <dbReference type="SAM" id="MobiDB-lite"/>
    </source>
</evidence>
<dbReference type="Gene3D" id="3.40.50.410">
    <property type="entry name" value="von Willebrand factor, type A domain"/>
    <property type="match status" value="1"/>
</dbReference>
<reference evidence="4" key="1">
    <citation type="journal article" date="2021" name="Nat. Commun.">
        <title>Genetic determinants of endophytism in the Arabidopsis root mycobiome.</title>
        <authorList>
            <person name="Mesny F."/>
            <person name="Miyauchi S."/>
            <person name="Thiergart T."/>
            <person name="Pickel B."/>
            <person name="Atanasova L."/>
            <person name="Karlsson M."/>
            <person name="Huettel B."/>
            <person name="Barry K.W."/>
            <person name="Haridas S."/>
            <person name="Chen C."/>
            <person name="Bauer D."/>
            <person name="Andreopoulos W."/>
            <person name="Pangilinan J."/>
            <person name="LaButti K."/>
            <person name="Riley R."/>
            <person name="Lipzen A."/>
            <person name="Clum A."/>
            <person name="Drula E."/>
            <person name="Henrissat B."/>
            <person name="Kohler A."/>
            <person name="Grigoriev I.V."/>
            <person name="Martin F.M."/>
            <person name="Hacquard S."/>
        </authorList>
    </citation>
    <scope>NUCLEOTIDE SEQUENCE</scope>
    <source>
        <strain evidence="4">MPI-CAGE-AT-0021</strain>
    </source>
</reference>
<evidence type="ECO:0000313" key="4">
    <source>
        <dbReference type="EMBL" id="KAH7141446.1"/>
    </source>
</evidence>
<name>A0A9P9EQA8_9HYPO</name>
<dbReference type="Pfam" id="PF13768">
    <property type="entry name" value="VWA_3"/>
    <property type="match status" value="1"/>
</dbReference>
<dbReference type="EMBL" id="JAGMUU010000012">
    <property type="protein sequence ID" value="KAH7141446.1"/>
    <property type="molecule type" value="Genomic_DNA"/>
</dbReference>
<proteinExistence type="predicted"/>
<dbReference type="PANTHER" id="PTHR45737">
    <property type="entry name" value="VON WILLEBRAND FACTOR A DOMAIN-CONTAINING PROTEIN 5A"/>
    <property type="match status" value="1"/>
</dbReference>
<dbReference type="InterPro" id="IPR002035">
    <property type="entry name" value="VWF_A"/>
</dbReference>
<dbReference type="PROSITE" id="PS50234">
    <property type="entry name" value="VWFA"/>
    <property type="match status" value="1"/>
</dbReference>
<dbReference type="Proteomes" id="UP000717696">
    <property type="component" value="Unassembled WGS sequence"/>
</dbReference>
<evidence type="ECO:0000259" key="3">
    <source>
        <dbReference type="PROSITE" id="PS51468"/>
    </source>
</evidence>
<accession>A0A9P9EQA8</accession>
<dbReference type="OrthoDB" id="1729737at2759"/>
<protein>
    <submittedName>
        <fullName evidence="4">von Willebrand factor type A domain-containing protein</fullName>
    </submittedName>
</protein>
<dbReference type="SUPFAM" id="SSF53300">
    <property type="entry name" value="vWA-like"/>
    <property type="match status" value="1"/>
</dbReference>
<keyword evidence="5" id="KW-1185">Reference proteome</keyword>
<evidence type="ECO:0000259" key="2">
    <source>
        <dbReference type="PROSITE" id="PS50234"/>
    </source>
</evidence>